<dbReference type="RefSeq" id="WP_386362008.1">
    <property type="nucleotide sequence ID" value="NZ_JBHRXZ010000016.1"/>
</dbReference>
<gene>
    <name evidence="6" type="ORF">ACFOMF_05480</name>
</gene>
<dbReference type="InterPro" id="IPR027477">
    <property type="entry name" value="Succ_DH/fumarate_Rdtase_cat_sf"/>
</dbReference>
<evidence type="ECO:0000313" key="7">
    <source>
        <dbReference type="Proteomes" id="UP001595630"/>
    </source>
</evidence>
<keyword evidence="4" id="KW-0560">Oxidoreductase</keyword>
<comment type="caution">
    <text evidence="6">The sequence shown here is derived from an EMBL/GenBank/DDBJ whole genome shotgun (WGS) entry which is preliminary data.</text>
</comment>
<evidence type="ECO:0000259" key="5">
    <source>
        <dbReference type="Pfam" id="PF00890"/>
    </source>
</evidence>
<accession>A0ABV7T2T4</accession>
<dbReference type="PRINTS" id="PR00411">
    <property type="entry name" value="PNDRDTASEI"/>
</dbReference>
<comment type="cofactor">
    <cofactor evidence="1">
        <name>FAD</name>
        <dbReference type="ChEBI" id="CHEBI:57692"/>
    </cofactor>
</comment>
<evidence type="ECO:0000256" key="1">
    <source>
        <dbReference type="ARBA" id="ARBA00001974"/>
    </source>
</evidence>
<dbReference type="InterPro" id="IPR036188">
    <property type="entry name" value="FAD/NAD-bd_sf"/>
</dbReference>
<dbReference type="Proteomes" id="UP001595630">
    <property type="component" value="Unassembled WGS sequence"/>
</dbReference>
<dbReference type="Pfam" id="PF00890">
    <property type="entry name" value="FAD_binding_2"/>
    <property type="match status" value="1"/>
</dbReference>
<keyword evidence="3" id="KW-0274">FAD</keyword>
<organism evidence="6 7">
    <name type="scientific">Stutzerimonas tarimensis</name>
    <dbReference type="NCBI Taxonomy" id="1507735"/>
    <lineage>
        <taxon>Bacteria</taxon>
        <taxon>Pseudomonadati</taxon>
        <taxon>Pseudomonadota</taxon>
        <taxon>Gammaproteobacteria</taxon>
        <taxon>Pseudomonadales</taxon>
        <taxon>Pseudomonadaceae</taxon>
        <taxon>Stutzerimonas</taxon>
    </lineage>
</organism>
<dbReference type="EMBL" id="JBHRXZ010000016">
    <property type="protein sequence ID" value="MFC3607227.1"/>
    <property type="molecule type" value="Genomic_DNA"/>
</dbReference>
<dbReference type="InterPro" id="IPR050315">
    <property type="entry name" value="FAD-oxidoreductase_2"/>
</dbReference>
<name>A0ABV7T2T4_9GAMM</name>
<dbReference type="InterPro" id="IPR003953">
    <property type="entry name" value="FAD-dep_OxRdtase_2_FAD-bd"/>
</dbReference>
<keyword evidence="7" id="KW-1185">Reference proteome</keyword>
<sequence length="586" mass="62530">MHQTLQDFQPDQTFDIVVVGAGGAGMSAALFAALRGAKVLLLESTEYVGGTTAFSAGTTWIPNSQHASSVAPGGDSLDKARGFLDRSVGDCSAQALRETFLHAGPQAVAEIEAHSSVKYRARPFHPDYLSELEGSTLCGRALEPLPFDGRLLGKRFALVRPPIPEFTVLGGMMVDRDDVAHLLGLTRKWASFKYSCSLLARHLRDRLRHPRGTRLVMGNALVARLLHSLDQREVPILTSATLERIERDGGRVCAIEVSQAGVRRRLRIEGGLILAGGGFNRHPERRRKLLGEIDPGWCPAAPGHTGAAHDLAEAVGARYGESGLSNAFWAPVSIRKRPDGSQAVFPHFIMDRGKPGVITVDWRGRRFLNESTSYHLFGLGMQAAHRQAPAIPAFLITDAVGLRKYGLGMVRPGGRGLKPFLQDGYLTAAATPGELASKLGIDPAGLEDSLAKMNRYAREGHDPEFGRGSTDYQRANGDATNPLPNPNLGPIDSAPFYAVRLYPGDIGAATGFATNTEAQVLDAAGVPIAGLYAVGNDMHSIMGGSYPGPGITLGPGLAFAWVAAGHAVAASSTNRQHRPTTQRASV</sequence>
<dbReference type="PANTHER" id="PTHR43400:SF10">
    <property type="entry name" value="3-OXOSTEROID 1-DEHYDROGENASE"/>
    <property type="match status" value="1"/>
</dbReference>
<evidence type="ECO:0000256" key="2">
    <source>
        <dbReference type="ARBA" id="ARBA00022630"/>
    </source>
</evidence>
<protein>
    <submittedName>
        <fullName evidence="6">FAD-dependent oxidoreductase</fullName>
    </submittedName>
</protein>
<keyword evidence="2" id="KW-0285">Flavoprotein</keyword>
<dbReference type="Gene3D" id="3.50.50.60">
    <property type="entry name" value="FAD/NAD(P)-binding domain"/>
    <property type="match status" value="2"/>
</dbReference>
<dbReference type="SUPFAM" id="SSF51905">
    <property type="entry name" value="FAD/NAD(P)-binding domain"/>
    <property type="match status" value="1"/>
</dbReference>
<evidence type="ECO:0000313" key="6">
    <source>
        <dbReference type="EMBL" id="MFC3607227.1"/>
    </source>
</evidence>
<reference evidence="7" key="1">
    <citation type="journal article" date="2019" name="Int. J. Syst. Evol. Microbiol.">
        <title>The Global Catalogue of Microorganisms (GCM) 10K type strain sequencing project: providing services to taxonomists for standard genome sequencing and annotation.</title>
        <authorList>
            <consortium name="The Broad Institute Genomics Platform"/>
            <consortium name="The Broad Institute Genome Sequencing Center for Infectious Disease"/>
            <person name="Wu L."/>
            <person name="Ma J."/>
        </authorList>
    </citation>
    <scope>NUCLEOTIDE SEQUENCE [LARGE SCALE GENOMIC DNA]</scope>
    <source>
        <strain evidence="7">KCTC 42447</strain>
    </source>
</reference>
<dbReference type="NCBIfam" id="NF009477">
    <property type="entry name" value="PRK12843.1"/>
    <property type="match status" value="1"/>
</dbReference>
<dbReference type="PANTHER" id="PTHR43400">
    <property type="entry name" value="FUMARATE REDUCTASE"/>
    <property type="match status" value="1"/>
</dbReference>
<evidence type="ECO:0000256" key="4">
    <source>
        <dbReference type="ARBA" id="ARBA00023002"/>
    </source>
</evidence>
<dbReference type="SUPFAM" id="SSF56425">
    <property type="entry name" value="Succinate dehydrogenase/fumarate reductase flavoprotein, catalytic domain"/>
    <property type="match status" value="1"/>
</dbReference>
<proteinExistence type="predicted"/>
<evidence type="ECO:0000256" key="3">
    <source>
        <dbReference type="ARBA" id="ARBA00022827"/>
    </source>
</evidence>
<feature type="domain" description="FAD-dependent oxidoreductase 2 FAD-binding" evidence="5">
    <location>
        <begin position="15"/>
        <end position="553"/>
    </location>
</feature>